<dbReference type="PANTHER" id="PTHR44591">
    <property type="entry name" value="STRESS RESPONSE REGULATOR PROTEIN 1"/>
    <property type="match status" value="1"/>
</dbReference>
<organism evidence="4 5">
    <name type="scientific">Roseateles agri</name>
    <dbReference type="NCBI Taxonomy" id="3098619"/>
    <lineage>
        <taxon>Bacteria</taxon>
        <taxon>Pseudomonadati</taxon>
        <taxon>Pseudomonadota</taxon>
        <taxon>Betaproteobacteria</taxon>
        <taxon>Burkholderiales</taxon>
        <taxon>Sphaerotilaceae</taxon>
        <taxon>Roseateles</taxon>
    </lineage>
</organism>
<dbReference type="Pfam" id="PF00072">
    <property type="entry name" value="Response_reg"/>
    <property type="match status" value="1"/>
</dbReference>
<dbReference type="PANTHER" id="PTHR44591:SF3">
    <property type="entry name" value="RESPONSE REGULATORY DOMAIN-CONTAINING PROTEIN"/>
    <property type="match status" value="1"/>
</dbReference>
<dbReference type="SUPFAM" id="SSF52172">
    <property type="entry name" value="CheY-like"/>
    <property type="match status" value="1"/>
</dbReference>
<gene>
    <name evidence="4" type="ORF">SNE35_11225</name>
</gene>
<proteinExistence type="predicted"/>
<dbReference type="InterPro" id="IPR050595">
    <property type="entry name" value="Bact_response_regulator"/>
</dbReference>
<dbReference type="Proteomes" id="UP001285263">
    <property type="component" value="Unassembled WGS sequence"/>
</dbReference>
<evidence type="ECO:0000259" key="3">
    <source>
        <dbReference type="PROSITE" id="PS50110"/>
    </source>
</evidence>
<dbReference type="InterPro" id="IPR011006">
    <property type="entry name" value="CheY-like_superfamily"/>
</dbReference>
<protein>
    <submittedName>
        <fullName evidence="4">Response regulator</fullName>
    </submittedName>
</protein>
<comment type="caution">
    <text evidence="4">The sequence shown here is derived from an EMBL/GenBank/DDBJ whole genome shotgun (WGS) entry which is preliminary data.</text>
</comment>
<dbReference type="SMART" id="SM00448">
    <property type="entry name" value="REC"/>
    <property type="match status" value="1"/>
</dbReference>
<keyword evidence="5" id="KW-1185">Reference proteome</keyword>
<feature type="modified residue" description="4-aspartylphosphate" evidence="2">
    <location>
        <position position="52"/>
    </location>
</feature>
<evidence type="ECO:0000313" key="4">
    <source>
        <dbReference type="EMBL" id="MDY0745085.1"/>
    </source>
</evidence>
<accession>A0ABU5DFM6</accession>
<evidence type="ECO:0000256" key="1">
    <source>
        <dbReference type="ARBA" id="ARBA00022553"/>
    </source>
</evidence>
<feature type="domain" description="Response regulatory" evidence="3">
    <location>
        <begin position="3"/>
        <end position="117"/>
    </location>
</feature>
<dbReference type="EMBL" id="JAXCLA010000003">
    <property type="protein sequence ID" value="MDY0745085.1"/>
    <property type="molecule type" value="Genomic_DNA"/>
</dbReference>
<evidence type="ECO:0000256" key="2">
    <source>
        <dbReference type="PROSITE-ProRule" id="PRU00169"/>
    </source>
</evidence>
<dbReference type="InterPro" id="IPR001789">
    <property type="entry name" value="Sig_transdc_resp-reg_receiver"/>
</dbReference>
<reference evidence="4 5" key="1">
    <citation type="submission" date="2023-11" db="EMBL/GenBank/DDBJ databases">
        <title>Paucibacter sp. nov., isolated from fresh soil in Korea.</title>
        <authorList>
            <person name="Le N.T.T."/>
        </authorList>
    </citation>
    <scope>NUCLEOTIDE SEQUENCE [LARGE SCALE GENOMIC DNA]</scope>
    <source>
        <strain evidence="4 5">R3-3</strain>
    </source>
</reference>
<name>A0ABU5DFM6_9BURK</name>
<dbReference type="RefSeq" id="WP_320422986.1">
    <property type="nucleotide sequence ID" value="NZ_JAXCLA010000003.1"/>
</dbReference>
<sequence>MKLVLFVEDEYGNAEVLRLLLEAEGYRVVHAANGRDALALLSGERPAVILSDFMMPHMTGGELGQAVRAAPALRDIPFVLLSGTQESVVRATFKDYDAFVAKPYSADSLLKLLAHLAASGRPQPLLSAGDREERSEEMDFSLRQLLRGIEIPPD</sequence>
<dbReference type="Gene3D" id="3.40.50.2300">
    <property type="match status" value="1"/>
</dbReference>
<dbReference type="PROSITE" id="PS50110">
    <property type="entry name" value="RESPONSE_REGULATORY"/>
    <property type="match status" value="1"/>
</dbReference>
<evidence type="ECO:0000313" key="5">
    <source>
        <dbReference type="Proteomes" id="UP001285263"/>
    </source>
</evidence>
<keyword evidence="1 2" id="KW-0597">Phosphoprotein</keyword>